<dbReference type="InterPro" id="IPR003448">
    <property type="entry name" value="Mopterin_biosynth_MoaE"/>
</dbReference>
<dbReference type="Pfam" id="PF02391">
    <property type="entry name" value="MoaE"/>
    <property type="match status" value="1"/>
</dbReference>
<proteinExistence type="predicted"/>
<sequence length="156" mass="17604">MSIESPNVKVFLTTAPLNPLEGLEFVKCEEAGAVIYFGGTTRNSFEDKGVEKLIYEAHEKLAVRTLTRIAEEALSKFSDNSKDTGIHKIYICHRLGDVPVKEESVLVTLSSTHRQEGWEAAIWILEKVKEKAEIWKKENYTDGSSSWKENDTSNIL</sequence>
<keyword evidence="2" id="KW-1185">Reference proteome</keyword>
<dbReference type="RefSeq" id="XP_019040105.1">
    <property type="nucleotide sequence ID" value="XM_019183180.1"/>
</dbReference>
<organism evidence="1 2">
    <name type="scientific">Wickerhamomyces anomalus (strain ATCC 58044 / CBS 1984 / NCYC 433 / NRRL Y-366-8)</name>
    <name type="common">Yeast</name>
    <name type="synonym">Hansenula anomala</name>
    <dbReference type="NCBI Taxonomy" id="683960"/>
    <lineage>
        <taxon>Eukaryota</taxon>
        <taxon>Fungi</taxon>
        <taxon>Dikarya</taxon>
        <taxon>Ascomycota</taxon>
        <taxon>Saccharomycotina</taxon>
        <taxon>Saccharomycetes</taxon>
        <taxon>Phaffomycetales</taxon>
        <taxon>Wickerhamomycetaceae</taxon>
        <taxon>Wickerhamomyces</taxon>
    </lineage>
</organism>
<dbReference type="GO" id="GO:0006777">
    <property type="term" value="P:Mo-molybdopterin cofactor biosynthetic process"/>
    <property type="evidence" value="ECO:0007669"/>
    <property type="project" value="InterPro"/>
</dbReference>
<evidence type="ECO:0000313" key="1">
    <source>
        <dbReference type="EMBL" id="ODQ60898.1"/>
    </source>
</evidence>
<protein>
    <submittedName>
        <fullName evidence="1">Uncharacterized protein</fullName>
    </submittedName>
</protein>
<dbReference type="Gene3D" id="3.90.1170.40">
    <property type="entry name" value="Molybdopterin biosynthesis MoaE subunit"/>
    <property type="match status" value="1"/>
</dbReference>
<dbReference type="EMBL" id="KV454209">
    <property type="protein sequence ID" value="ODQ60898.1"/>
    <property type="molecule type" value="Genomic_DNA"/>
</dbReference>
<dbReference type="STRING" id="683960.A0A1E3P6B7"/>
<gene>
    <name evidence="1" type="ORF">WICANDRAFT_61458</name>
</gene>
<dbReference type="CDD" id="cd00756">
    <property type="entry name" value="MoaE"/>
    <property type="match status" value="1"/>
</dbReference>
<name>A0A1E3P6B7_WICAA</name>
<dbReference type="SUPFAM" id="SSF54690">
    <property type="entry name" value="Molybdopterin synthase subunit MoaE"/>
    <property type="match status" value="1"/>
</dbReference>
<dbReference type="AlphaFoldDB" id="A0A1E3P6B7"/>
<dbReference type="OrthoDB" id="5531344at2759"/>
<accession>A0A1E3P6B7</accession>
<dbReference type="PANTHER" id="PTHR23404">
    <property type="entry name" value="MOLYBDOPTERIN SYNTHASE RELATED"/>
    <property type="match status" value="1"/>
</dbReference>
<dbReference type="InterPro" id="IPR036563">
    <property type="entry name" value="MoaE_sf"/>
</dbReference>
<dbReference type="GeneID" id="30200426"/>
<dbReference type="Proteomes" id="UP000094112">
    <property type="component" value="Unassembled WGS sequence"/>
</dbReference>
<reference evidence="1 2" key="1">
    <citation type="journal article" date="2016" name="Proc. Natl. Acad. Sci. U.S.A.">
        <title>Comparative genomics of biotechnologically important yeasts.</title>
        <authorList>
            <person name="Riley R."/>
            <person name="Haridas S."/>
            <person name="Wolfe K.H."/>
            <person name="Lopes M.R."/>
            <person name="Hittinger C.T."/>
            <person name="Goeker M."/>
            <person name="Salamov A.A."/>
            <person name="Wisecaver J.H."/>
            <person name="Long T.M."/>
            <person name="Calvey C.H."/>
            <person name="Aerts A.L."/>
            <person name="Barry K.W."/>
            <person name="Choi C."/>
            <person name="Clum A."/>
            <person name="Coughlan A.Y."/>
            <person name="Deshpande S."/>
            <person name="Douglass A.P."/>
            <person name="Hanson S.J."/>
            <person name="Klenk H.-P."/>
            <person name="LaButti K.M."/>
            <person name="Lapidus A."/>
            <person name="Lindquist E.A."/>
            <person name="Lipzen A.M."/>
            <person name="Meier-Kolthoff J.P."/>
            <person name="Ohm R.A."/>
            <person name="Otillar R.P."/>
            <person name="Pangilinan J.L."/>
            <person name="Peng Y."/>
            <person name="Rokas A."/>
            <person name="Rosa C.A."/>
            <person name="Scheuner C."/>
            <person name="Sibirny A.A."/>
            <person name="Slot J.C."/>
            <person name="Stielow J.B."/>
            <person name="Sun H."/>
            <person name="Kurtzman C.P."/>
            <person name="Blackwell M."/>
            <person name="Grigoriev I.V."/>
            <person name="Jeffries T.W."/>
        </authorList>
    </citation>
    <scope>NUCLEOTIDE SEQUENCE [LARGE SCALE GENOMIC DNA]</scope>
    <source>
        <strain evidence="2">ATCC 58044 / CBS 1984 / NCYC 433 / NRRL Y-366-8</strain>
    </source>
</reference>
<evidence type="ECO:0000313" key="2">
    <source>
        <dbReference type="Proteomes" id="UP000094112"/>
    </source>
</evidence>